<gene>
    <name evidence="2" type="ORF">TNCT_27941</name>
</gene>
<evidence type="ECO:0000256" key="1">
    <source>
        <dbReference type="SAM" id="MobiDB-lite"/>
    </source>
</evidence>
<keyword evidence="3" id="KW-1185">Reference proteome</keyword>
<sequence length="108" mass="11898">METKSTKTFMGRIFFPCIIILKMKKLCAFILIAALVCIAVVDLSEARAMAKPAIAIEKRSVNLPGKRSVNLPGKRSVNLPGKRSVSLPGKRSAEPEPQFYPPSWGKKK</sequence>
<comment type="caution">
    <text evidence="2">The sequence shown here is derived from an EMBL/GenBank/DDBJ whole genome shotgun (WGS) entry which is preliminary data.</text>
</comment>
<dbReference type="AlphaFoldDB" id="A0A8X6KL36"/>
<dbReference type="EMBL" id="BMAO01011631">
    <property type="protein sequence ID" value="GFQ75153.1"/>
    <property type="molecule type" value="Genomic_DNA"/>
</dbReference>
<evidence type="ECO:0000313" key="2">
    <source>
        <dbReference type="EMBL" id="GFQ75153.1"/>
    </source>
</evidence>
<evidence type="ECO:0000313" key="3">
    <source>
        <dbReference type="Proteomes" id="UP000887116"/>
    </source>
</evidence>
<accession>A0A8X6KL36</accession>
<protein>
    <submittedName>
        <fullName evidence="2">Uncharacterized protein</fullName>
    </submittedName>
</protein>
<organism evidence="2 3">
    <name type="scientific">Trichonephila clavata</name>
    <name type="common">Joro spider</name>
    <name type="synonym">Nephila clavata</name>
    <dbReference type="NCBI Taxonomy" id="2740835"/>
    <lineage>
        <taxon>Eukaryota</taxon>
        <taxon>Metazoa</taxon>
        <taxon>Ecdysozoa</taxon>
        <taxon>Arthropoda</taxon>
        <taxon>Chelicerata</taxon>
        <taxon>Arachnida</taxon>
        <taxon>Araneae</taxon>
        <taxon>Araneomorphae</taxon>
        <taxon>Entelegynae</taxon>
        <taxon>Araneoidea</taxon>
        <taxon>Nephilidae</taxon>
        <taxon>Trichonephila</taxon>
    </lineage>
</organism>
<feature type="region of interest" description="Disordered" evidence="1">
    <location>
        <begin position="67"/>
        <end position="108"/>
    </location>
</feature>
<reference evidence="2" key="1">
    <citation type="submission" date="2020-07" db="EMBL/GenBank/DDBJ databases">
        <title>Multicomponent nature underlies the extraordinary mechanical properties of spider dragline silk.</title>
        <authorList>
            <person name="Kono N."/>
            <person name="Nakamura H."/>
            <person name="Mori M."/>
            <person name="Yoshida Y."/>
            <person name="Ohtoshi R."/>
            <person name="Malay A.D."/>
            <person name="Moran D.A.P."/>
            <person name="Tomita M."/>
            <person name="Numata K."/>
            <person name="Arakawa K."/>
        </authorList>
    </citation>
    <scope>NUCLEOTIDE SEQUENCE</scope>
</reference>
<dbReference type="OrthoDB" id="6433438at2759"/>
<proteinExistence type="predicted"/>
<name>A0A8X6KL36_TRICU</name>
<dbReference type="Proteomes" id="UP000887116">
    <property type="component" value="Unassembled WGS sequence"/>
</dbReference>